<dbReference type="Pfam" id="PF00023">
    <property type="entry name" value="Ank"/>
    <property type="match status" value="1"/>
</dbReference>
<keyword evidence="3" id="KW-0812">Transmembrane</keyword>
<feature type="transmembrane region" description="Helical" evidence="3">
    <location>
        <begin position="264"/>
        <end position="283"/>
    </location>
</feature>
<dbReference type="OrthoDB" id="851994at2759"/>
<sequence>MDSRLYRVAKSGNVYILLQLLNENPRLLTKLTPQGNTPLHIAVQFGHKGVVVEIYNRFECNKIVGIEVEEMPLINQSIYSIKLISKLCGYENILDKSLKTARPSNRQVSVLVWVLLLHVAFLHEWLLQLLHLITSRLPSILPASPPNTDDLESQSSQPLPSSSNTTSESQSPTGGRPPLTINESQRKNVLDAKPDLETGLRTTLLSFCFAAALEITIQSKQVAESEIHKSINLISLAIAAIFASLFVSPFIGKKIPTASKVLEQVAFFLAATVFFFAIATPFPLGIKCAIWAVYIMSLITIAFCTCL</sequence>
<protein>
    <recommendedName>
        <fullName evidence="6">PGG domain-containing protein</fullName>
    </recommendedName>
</protein>
<evidence type="ECO:0000256" key="2">
    <source>
        <dbReference type="SAM" id="MobiDB-lite"/>
    </source>
</evidence>
<dbReference type="AlphaFoldDB" id="A0A8X7ZD31"/>
<keyword evidence="1" id="KW-0040">ANK repeat</keyword>
<dbReference type="InterPro" id="IPR002110">
    <property type="entry name" value="Ankyrin_rpt"/>
</dbReference>
<feature type="repeat" description="ANK" evidence="1">
    <location>
        <begin position="34"/>
        <end position="55"/>
    </location>
</feature>
<accession>A0A8X7ZD31</accession>
<keyword evidence="3" id="KW-0472">Membrane</keyword>
<feature type="transmembrane region" description="Helical" evidence="3">
    <location>
        <begin position="108"/>
        <end position="127"/>
    </location>
</feature>
<dbReference type="PANTHER" id="PTHR34741:SF1">
    <property type="entry name" value="PGG DOMAIN-CONTAINING PROTEIN"/>
    <property type="match status" value="1"/>
</dbReference>
<feature type="region of interest" description="Disordered" evidence="2">
    <location>
        <begin position="144"/>
        <end position="184"/>
    </location>
</feature>
<dbReference type="Proteomes" id="UP000886885">
    <property type="component" value="Chromosome 7A"/>
</dbReference>
<evidence type="ECO:0000256" key="1">
    <source>
        <dbReference type="PROSITE-ProRule" id="PRU00023"/>
    </source>
</evidence>
<feature type="compositionally biased region" description="Low complexity" evidence="2">
    <location>
        <begin position="153"/>
        <end position="173"/>
    </location>
</feature>
<gene>
    <name evidence="4" type="ORF">POTOM_027662</name>
</gene>
<proteinExistence type="predicted"/>
<name>A0A8X7ZD31_POPTO</name>
<dbReference type="EMBL" id="JAAWWB010000013">
    <property type="protein sequence ID" value="KAG6768733.1"/>
    <property type="molecule type" value="Genomic_DNA"/>
</dbReference>
<keyword evidence="3" id="KW-1133">Transmembrane helix</keyword>
<dbReference type="PROSITE" id="PS50088">
    <property type="entry name" value="ANK_REPEAT"/>
    <property type="match status" value="1"/>
</dbReference>
<evidence type="ECO:0008006" key="6">
    <source>
        <dbReference type="Google" id="ProtNLM"/>
    </source>
</evidence>
<evidence type="ECO:0000256" key="3">
    <source>
        <dbReference type="SAM" id="Phobius"/>
    </source>
</evidence>
<feature type="transmembrane region" description="Helical" evidence="3">
    <location>
        <begin position="231"/>
        <end position="252"/>
    </location>
</feature>
<keyword evidence="5" id="KW-1185">Reference proteome</keyword>
<dbReference type="PROSITE" id="PS50297">
    <property type="entry name" value="ANK_REP_REGION"/>
    <property type="match status" value="1"/>
</dbReference>
<organism evidence="4 5">
    <name type="scientific">Populus tomentosa</name>
    <name type="common">Chinese white poplar</name>
    <dbReference type="NCBI Taxonomy" id="118781"/>
    <lineage>
        <taxon>Eukaryota</taxon>
        <taxon>Viridiplantae</taxon>
        <taxon>Streptophyta</taxon>
        <taxon>Embryophyta</taxon>
        <taxon>Tracheophyta</taxon>
        <taxon>Spermatophyta</taxon>
        <taxon>Magnoliopsida</taxon>
        <taxon>eudicotyledons</taxon>
        <taxon>Gunneridae</taxon>
        <taxon>Pentapetalae</taxon>
        <taxon>rosids</taxon>
        <taxon>fabids</taxon>
        <taxon>Malpighiales</taxon>
        <taxon>Salicaceae</taxon>
        <taxon>Saliceae</taxon>
        <taxon>Populus</taxon>
    </lineage>
</organism>
<evidence type="ECO:0000313" key="4">
    <source>
        <dbReference type="EMBL" id="KAG6768733.1"/>
    </source>
</evidence>
<dbReference type="PANTHER" id="PTHR34741">
    <property type="entry name" value="IMAP FAMILY MEMBER 1, PUTATIVE-RELATED"/>
    <property type="match status" value="1"/>
</dbReference>
<feature type="transmembrane region" description="Helical" evidence="3">
    <location>
        <begin position="289"/>
        <end position="306"/>
    </location>
</feature>
<comment type="caution">
    <text evidence="4">The sequence shown here is derived from an EMBL/GenBank/DDBJ whole genome shotgun (WGS) entry which is preliminary data.</text>
</comment>
<reference evidence="4" key="1">
    <citation type="journal article" date="2020" name="bioRxiv">
        <title>Hybrid origin of Populus tomentosa Carr. identified through genome sequencing and phylogenomic analysis.</title>
        <authorList>
            <person name="An X."/>
            <person name="Gao K."/>
            <person name="Chen Z."/>
            <person name="Li J."/>
            <person name="Yang X."/>
            <person name="Yang X."/>
            <person name="Zhou J."/>
            <person name="Guo T."/>
            <person name="Zhao T."/>
            <person name="Huang S."/>
            <person name="Miao D."/>
            <person name="Khan W.U."/>
            <person name="Rao P."/>
            <person name="Ye M."/>
            <person name="Lei B."/>
            <person name="Liao W."/>
            <person name="Wang J."/>
            <person name="Ji L."/>
            <person name="Li Y."/>
            <person name="Guo B."/>
            <person name="Mustafa N.S."/>
            <person name="Li S."/>
            <person name="Yun Q."/>
            <person name="Keller S.R."/>
            <person name="Mao J."/>
            <person name="Zhang R."/>
            <person name="Strauss S.H."/>
        </authorList>
    </citation>
    <scope>NUCLEOTIDE SEQUENCE</scope>
    <source>
        <strain evidence="4">GM15</strain>
        <tissue evidence="4">Leaf</tissue>
    </source>
</reference>
<evidence type="ECO:0000313" key="5">
    <source>
        <dbReference type="Proteomes" id="UP000886885"/>
    </source>
</evidence>